<dbReference type="PANTHER" id="PTHR47271:SF2">
    <property type="entry name" value="ARGININE DEIMINASE"/>
    <property type="match status" value="1"/>
</dbReference>
<dbReference type="SUPFAM" id="SSF55909">
    <property type="entry name" value="Pentein"/>
    <property type="match status" value="1"/>
</dbReference>
<dbReference type="EMBL" id="BAAAYV010000004">
    <property type="protein sequence ID" value="GAA3649647.1"/>
    <property type="molecule type" value="Genomic_DNA"/>
</dbReference>
<accession>A0ABP7B593</accession>
<protein>
    <recommendedName>
        <fullName evidence="3">Amidinotransferase</fullName>
    </recommendedName>
</protein>
<dbReference type="Pfam" id="PF19420">
    <property type="entry name" value="DDAH_eukar"/>
    <property type="match status" value="1"/>
</dbReference>
<name>A0ABP7B593_9MICO</name>
<gene>
    <name evidence="1" type="ORF">GCM10022202_06710</name>
</gene>
<proteinExistence type="predicted"/>
<dbReference type="Proteomes" id="UP001410795">
    <property type="component" value="Unassembled WGS sequence"/>
</dbReference>
<sequence length="342" mass="38360">MPAAHVVDRPDPLEEMSDGLFHEILGPVPFPAFSEPDQLERVWGRRWGAADEVGRLRSVLVRRPSAGLEAIARAGQAAYRPDLGAFLDPDRRWYWAGRELPDLETLHREYDGFLTALRAEDVEIVEAPALEDRFTKAVFTRDPLVTIPGGAIIGRLAPDMRRGEELSITQTVAAHGLPILGTITGSGLVEGGSFVKVRRDRAFFGTSVRCNPEGYRQLARMLDQHGIALERVQMPGFQIHLDLCCLMLDDDLALINPRIAPYDFQVRLHELGIETVAVEPREDWACNALVLDRRRVLFPSHLPRTAELLSRHGVEVVPVDYREINKNGGGLHCSSMELRRDW</sequence>
<organism evidence="1 2">
    <name type="scientific">Microbacterium marinilacus</name>
    <dbReference type="NCBI Taxonomy" id="415209"/>
    <lineage>
        <taxon>Bacteria</taxon>
        <taxon>Bacillati</taxon>
        <taxon>Actinomycetota</taxon>
        <taxon>Actinomycetes</taxon>
        <taxon>Micrococcales</taxon>
        <taxon>Microbacteriaceae</taxon>
        <taxon>Microbacterium</taxon>
    </lineage>
</organism>
<comment type="caution">
    <text evidence="1">The sequence shown here is derived from an EMBL/GenBank/DDBJ whole genome shotgun (WGS) entry which is preliminary data.</text>
</comment>
<dbReference type="Gene3D" id="3.75.10.10">
    <property type="entry name" value="L-arginine/glycine Amidinotransferase, Chain A"/>
    <property type="match status" value="1"/>
</dbReference>
<reference evidence="2" key="1">
    <citation type="journal article" date="2019" name="Int. J. Syst. Evol. Microbiol.">
        <title>The Global Catalogue of Microorganisms (GCM) 10K type strain sequencing project: providing services to taxonomists for standard genome sequencing and annotation.</title>
        <authorList>
            <consortium name="The Broad Institute Genomics Platform"/>
            <consortium name="The Broad Institute Genome Sequencing Center for Infectious Disease"/>
            <person name="Wu L."/>
            <person name="Ma J."/>
        </authorList>
    </citation>
    <scope>NUCLEOTIDE SEQUENCE [LARGE SCALE GENOMIC DNA]</scope>
    <source>
        <strain evidence="2">JCM 16546</strain>
    </source>
</reference>
<dbReference type="PANTHER" id="PTHR47271">
    <property type="entry name" value="ARGININE DEIMINASE"/>
    <property type="match status" value="1"/>
</dbReference>
<dbReference type="RefSeq" id="WP_221859927.1">
    <property type="nucleotide sequence ID" value="NZ_BAAAYV010000004.1"/>
</dbReference>
<keyword evidence="2" id="KW-1185">Reference proteome</keyword>
<evidence type="ECO:0000313" key="2">
    <source>
        <dbReference type="Proteomes" id="UP001410795"/>
    </source>
</evidence>
<evidence type="ECO:0000313" key="1">
    <source>
        <dbReference type="EMBL" id="GAA3649647.1"/>
    </source>
</evidence>
<evidence type="ECO:0008006" key="3">
    <source>
        <dbReference type="Google" id="ProtNLM"/>
    </source>
</evidence>